<dbReference type="EC" id="3.5.1.4" evidence="3"/>
<keyword evidence="4" id="KW-1185">Reference proteome</keyword>
<dbReference type="InterPro" id="IPR020556">
    <property type="entry name" value="Amidase_CS"/>
</dbReference>
<dbReference type="Proteomes" id="UP000468735">
    <property type="component" value="Unassembled WGS sequence"/>
</dbReference>
<dbReference type="PANTHER" id="PTHR11895">
    <property type="entry name" value="TRANSAMIDASE"/>
    <property type="match status" value="1"/>
</dbReference>
<evidence type="ECO:0000256" key="1">
    <source>
        <dbReference type="ARBA" id="ARBA00009199"/>
    </source>
</evidence>
<dbReference type="EMBL" id="WBMT01000024">
    <property type="protein sequence ID" value="KAB2341797.1"/>
    <property type="molecule type" value="Genomic_DNA"/>
</dbReference>
<gene>
    <name evidence="3" type="ORF">F8566_40085</name>
</gene>
<dbReference type="AlphaFoldDB" id="A0A6H9YKV1"/>
<dbReference type="InterPro" id="IPR036928">
    <property type="entry name" value="AS_sf"/>
</dbReference>
<evidence type="ECO:0000313" key="4">
    <source>
        <dbReference type="Proteomes" id="UP000468735"/>
    </source>
</evidence>
<name>A0A6H9YKV1_9ACTN</name>
<evidence type="ECO:0000313" key="3">
    <source>
        <dbReference type="EMBL" id="KAB2341797.1"/>
    </source>
</evidence>
<protein>
    <submittedName>
        <fullName evidence="3">Amidase</fullName>
        <ecNumber evidence="3">3.5.1.4</ecNumber>
    </submittedName>
</protein>
<sequence length="518" mass="54606">MPCSPISRRVAVRIRSRAACEVLTGPVFRTALAGAIVRSNERYVRGAVVRDYLGLAEQAELLARGEISAVELVGHSLARIEAGAELGAFRVVRAEAALAEAAQADKRLRDGERLPLLGVPVAIKDDTDLAGETTPFAVMGDHKPATRDAEQVRRLRAAGAIIVGKTTTCEIGLWPFSESPGYGCARNPWNPDHTPGGSSGGSAAAVAAGMVAAAVGSDGAGSIRIPAAWTGLVGIKPQRGRVSGFPHRDPFNGITVWGPLARTVGDAALLLDVLTGCHAEDVYQLDAPGTPFAAAATRDPGRLRIAISFKTAFGVSGRLDPEIRLAVERVARRLTDLGHKVFPADPDYGLVALGLVPRGTAGVADWLDSIPNPVPEPRTAVEAKLGRLVGRRLLPLAKRMDPGLRRRVGRIFQYADVVLTPTTAQLPLKVGAFDGAGYQKTQSGVAAACPYAWTWNVLGWPGVNVPAGFSSSGLPIGAQLLGHDSDEATLISLAAQLEKAEGWAERRPGQEPVRTPRR</sequence>
<feature type="domain" description="Amidase" evidence="2">
    <location>
        <begin position="71"/>
        <end position="490"/>
    </location>
</feature>
<comment type="similarity">
    <text evidence="1">Belongs to the amidase family.</text>
</comment>
<dbReference type="NCBIfam" id="NF004717">
    <property type="entry name" value="PRK06061.1"/>
    <property type="match status" value="1"/>
</dbReference>
<dbReference type="Pfam" id="PF01425">
    <property type="entry name" value="Amidase"/>
    <property type="match status" value="1"/>
</dbReference>
<dbReference type="GO" id="GO:0004040">
    <property type="term" value="F:amidase activity"/>
    <property type="evidence" value="ECO:0007669"/>
    <property type="project" value="UniProtKB-EC"/>
</dbReference>
<organism evidence="3 4">
    <name type="scientific">Actinomadura rudentiformis</name>
    <dbReference type="NCBI Taxonomy" id="359158"/>
    <lineage>
        <taxon>Bacteria</taxon>
        <taxon>Bacillati</taxon>
        <taxon>Actinomycetota</taxon>
        <taxon>Actinomycetes</taxon>
        <taxon>Streptosporangiales</taxon>
        <taxon>Thermomonosporaceae</taxon>
        <taxon>Actinomadura</taxon>
    </lineage>
</organism>
<dbReference type="PANTHER" id="PTHR11895:SF7">
    <property type="entry name" value="GLUTAMYL-TRNA(GLN) AMIDOTRANSFERASE SUBUNIT A, MITOCHONDRIAL"/>
    <property type="match status" value="1"/>
</dbReference>
<dbReference type="OrthoDB" id="5175573at2"/>
<dbReference type="InterPro" id="IPR000120">
    <property type="entry name" value="Amidase"/>
</dbReference>
<reference evidence="3 4" key="1">
    <citation type="submission" date="2019-09" db="EMBL/GenBank/DDBJ databases">
        <title>Actinomadura physcomitrii sp. nov., a novel actinomycete isolated from moss [Physcomitrium sphaericum (Ludw) Fuernr].</title>
        <authorList>
            <person name="Zhuang X."/>
            <person name="Liu C."/>
        </authorList>
    </citation>
    <scope>NUCLEOTIDE SEQUENCE [LARGE SCALE GENOMIC DNA]</scope>
    <source>
        <strain evidence="3 4">HMC1</strain>
    </source>
</reference>
<evidence type="ECO:0000259" key="2">
    <source>
        <dbReference type="Pfam" id="PF01425"/>
    </source>
</evidence>
<dbReference type="Gene3D" id="3.90.1300.10">
    <property type="entry name" value="Amidase signature (AS) domain"/>
    <property type="match status" value="1"/>
</dbReference>
<proteinExistence type="inferred from homology"/>
<comment type="caution">
    <text evidence="3">The sequence shown here is derived from an EMBL/GenBank/DDBJ whole genome shotgun (WGS) entry which is preliminary data.</text>
</comment>
<dbReference type="PROSITE" id="PS00571">
    <property type="entry name" value="AMIDASES"/>
    <property type="match status" value="1"/>
</dbReference>
<keyword evidence="3" id="KW-0378">Hydrolase</keyword>
<dbReference type="InterPro" id="IPR023631">
    <property type="entry name" value="Amidase_dom"/>
</dbReference>
<accession>A0A6H9YKV1</accession>
<dbReference type="SUPFAM" id="SSF75304">
    <property type="entry name" value="Amidase signature (AS) enzymes"/>
    <property type="match status" value="1"/>
</dbReference>